<dbReference type="EMBL" id="ABCS01000190">
    <property type="protein sequence ID" value="EDM73684.1"/>
    <property type="molecule type" value="Genomic_DNA"/>
</dbReference>
<proteinExistence type="predicted"/>
<name>A6GKC5_9BACT</name>
<dbReference type="STRING" id="391625.PPSIR1_27148"/>
<organism evidence="1 2">
    <name type="scientific">Plesiocystis pacifica SIR-1</name>
    <dbReference type="NCBI Taxonomy" id="391625"/>
    <lineage>
        <taxon>Bacteria</taxon>
        <taxon>Pseudomonadati</taxon>
        <taxon>Myxococcota</taxon>
        <taxon>Polyangia</taxon>
        <taxon>Nannocystales</taxon>
        <taxon>Nannocystaceae</taxon>
        <taxon>Plesiocystis</taxon>
    </lineage>
</organism>
<reference evidence="1 2" key="1">
    <citation type="submission" date="2007-06" db="EMBL/GenBank/DDBJ databases">
        <authorList>
            <person name="Shimkets L."/>
            <person name="Ferriera S."/>
            <person name="Johnson J."/>
            <person name="Kravitz S."/>
            <person name="Beeson K."/>
            <person name="Sutton G."/>
            <person name="Rogers Y.-H."/>
            <person name="Friedman R."/>
            <person name="Frazier M."/>
            <person name="Venter J.C."/>
        </authorList>
    </citation>
    <scope>NUCLEOTIDE SEQUENCE [LARGE SCALE GENOMIC DNA]</scope>
    <source>
        <strain evidence="1 2">SIR-1</strain>
    </source>
</reference>
<dbReference type="AlphaFoldDB" id="A6GKC5"/>
<evidence type="ECO:0000313" key="2">
    <source>
        <dbReference type="Proteomes" id="UP000005801"/>
    </source>
</evidence>
<gene>
    <name evidence="1" type="ORF">PPSIR1_27148</name>
</gene>
<comment type="caution">
    <text evidence="1">The sequence shown here is derived from an EMBL/GenBank/DDBJ whole genome shotgun (WGS) entry which is preliminary data.</text>
</comment>
<dbReference type="RefSeq" id="WP_006977161.1">
    <property type="nucleotide sequence ID" value="NZ_ABCS01000190.1"/>
</dbReference>
<evidence type="ECO:0000313" key="1">
    <source>
        <dbReference type="EMBL" id="EDM73684.1"/>
    </source>
</evidence>
<accession>A6GKC5</accession>
<keyword evidence="2" id="KW-1185">Reference proteome</keyword>
<protein>
    <submittedName>
        <fullName evidence="1">Uncharacterized protein</fullName>
    </submittedName>
</protein>
<dbReference type="Proteomes" id="UP000005801">
    <property type="component" value="Unassembled WGS sequence"/>
</dbReference>
<sequence>MIGLLLTRFDVRALVSGALEWLRAEGRPELVVAVAIAPIGWPHQRATIHADHR</sequence>